<evidence type="ECO:0000313" key="4">
    <source>
        <dbReference type="Proteomes" id="UP000176914"/>
    </source>
</evidence>
<dbReference type="AlphaFoldDB" id="A0A1F6E483"/>
<dbReference type="Pfam" id="PF18915">
    <property type="entry name" value="DUF5667"/>
    <property type="match status" value="1"/>
</dbReference>
<feature type="compositionally biased region" description="Basic and acidic residues" evidence="1">
    <location>
        <begin position="389"/>
        <end position="406"/>
    </location>
</feature>
<organism evidence="3 4">
    <name type="scientific">Candidatus Kaiserbacteria bacterium RIFCSPHIGHO2_02_FULL_55_25</name>
    <dbReference type="NCBI Taxonomy" id="1798498"/>
    <lineage>
        <taxon>Bacteria</taxon>
        <taxon>Candidatus Kaiseribacteriota</taxon>
    </lineage>
</organism>
<feature type="compositionally biased region" description="Polar residues" evidence="1">
    <location>
        <begin position="363"/>
        <end position="381"/>
    </location>
</feature>
<dbReference type="EMBL" id="MFLL01000032">
    <property type="protein sequence ID" value="OGG68468.1"/>
    <property type="molecule type" value="Genomic_DNA"/>
</dbReference>
<reference evidence="3 4" key="1">
    <citation type="journal article" date="2016" name="Nat. Commun.">
        <title>Thousands of microbial genomes shed light on interconnected biogeochemical processes in an aquifer system.</title>
        <authorList>
            <person name="Anantharaman K."/>
            <person name="Brown C.T."/>
            <person name="Hug L.A."/>
            <person name="Sharon I."/>
            <person name="Castelle C.J."/>
            <person name="Probst A.J."/>
            <person name="Thomas B.C."/>
            <person name="Singh A."/>
            <person name="Wilkins M.J."/>
            <person name="Karaoz U."/>
            <person name="Brodie E.L."/>
            <person name="Williams K.H."/>
            <person name="Hubbard S.S."/>
            <person name="Banfield J.F."/>
        </authorList>
    </citation>
    <scope>NUCLEOTIDE SEQUENCE [LARGE SCALE GENOMIC DNA]</scope>
</reference>
<evidence type="ECO:0000259" key="2">
    <source>
        <dbReference type="Pfam" id="PF18915"/>
    </source>
</evidence>
<evidence type="ECO:0000313" key="3">
    <source>
        <dbReference type="EMBL" id="OGG68468.1"/>
    </source>
</evidence>
<proteinExistence type="predicted"/>
<evidence type="ECO:0000256" key="1">
    <source>
        <dbReference type="SAM" id="MobiDB-lite"/>
    </source>
</evidence>
<protein>
    <recommendedName>
        <fullName evidence="2">DUF5667 domain-containing protein</fullName>
    </recommendedName>
</protein>
<dbReference type="InterPro" id="IPR043725">
    <property type="entry name" value="DUF5667"/>
</dbReference>
<sequence length="428" mass="45495">MDDKFHTYLKKAGDEVTLSPSEHARMRGVLNAYMEMKPIRSASRASVWSTQWFFSMRPPAATLVLALFVSSAGVSYAAEGALPGDTLYTVKVSVNEPIAGALAVTSSAKAEWAMRVAGERIKEAATLAAEGRLSTETQDELQTSFETYSALAIQHIDEEADANPDTGGQSAVRFEARLSEYGRVLAEVGGAEYAADTLASAIRTQHDRIAGIRTRAEAKSATIASSGNAAVAASRMRDAAKHQLDDSVSLALHTAESFSSSSADVLERELQEAGTSIADGEKLLGRNSTQQEALEAFRGALTKAEKIGIFLQTSSAIHRRTGRIVSEPERTGKPSVASKAAAKLQNTLTAGEGPSITATMSVEQETQPSAFTKSSATGSIESDTSPDSSRQDSPRDFDSKSGRDENREEDSDGEDPLIRISAPSSLLP</sequence>
<feature type="domain" description="DUF5667" evidence="2">
    <location>
        <begin position="80"/>
        <end position="163"/>
    </location>
</feature>
<accession>A0A1F6E483</accession>
<dbReference type="Proteomes" id="UP000176914">
    <property type="component" value="Unassembled WGS sequence"/>
</dbReference>
<name>A0A1F6E483_9BACT</name>
<gene>
    <name evidence="3" type="ORF">A3C20_01910</name>
</gene>
<comment type="caution">
    <text evidence="3">The sequence shown here is derived from an EMBL/GenBank/DDBJ whole genome shotgun (WGS) entry which is preliminary data.</text>
</comment>
<feature type="region of interest" description="Disordered" evidence="1">
    <location>
        <begin position="363"/>
        <end position="428"/>
    </location>
</feature>